<dbReference type="EMBL" id="JANEYG010000269">
    <property type="protein sequence ID" value="KAJ8910643.1"/>
    <property type="molecule type" value="Genomic_DNA"/>
</dbReference>
<organism evidence="1 2">
    <name type="scientific">Exocentrus adspersus</name>
    <dbReference type="NCBI Taxonomy" id="1586481"/>
    <lineage>
        <taxon>Eukaryota</taxon>
        <taxon>Metazoa</taxon>
        <taxon>Ecdysozoa</taxon>
        <taxon>Arthropoda</taxon>
        <taxon>Hexapoda</taxon>
        <taxon>Insecta</taxon>
        <taxon>Pterygota</taxon>
        <taxon>Neoptera</taxon>
        <taxon>Endopterygota</taxon>
        <taxon>Coleoptera</taxon>
        <taxon>Polyphaga</taxon>
        <taxon>Cucujiformia</taxon>
        <taxon>Chrysomeloidea</taxon>
        <taxon>Cerambycidae</taxon>
        <taxon>Lamiinae</taxon>
        <taxon>Acanthocinini</taxon>
        <taxon>Exocentrus</taxon>
    </lineage>
</organism>
<comment type="caution">
    <text evidence="1">The sequence shown here is derived from an EMBL/GenBank/DDBJ whole genome shotgun (WGS) entry which is preliminary data.</text>
</comment>
<evidence type="ECO:0000313" key="2">
    <source>
        <dbReference type="Proteomes" id="UP001159042"/>
    </source>
</evidence>
<accession>A0AAV8V955</accession>
<dbReference type="Proteomes" id="UP001159042">
    <property type="component" value="Unassembled WGS sequence"/>
</dbReference>
<keyword evidence="2" id="KW-1185">Reference proteome</keyword>
<protein>
    <recommendedName>
        <fullName evidence="3">Reverse transcriptase domain-containing protein</fullName>
    </recommendedName>
</protein>
<reference evidence="1 2" key="1">
    <citation type="journal article" date="2023" name="Insect Mol. Biol.">
        <title>Genome sequencing provides insights into the evolution of gene families encoding plant cell wall-degrading enzymes in longhorned beetles.</title>
        <authorList>
            <person name="Shin N.R."/>
            <person name="Okamura Y."/>
            <person name="Kirsch R."/>
            <person name="Pauchet Y."/>
        </authorList>
    </citation>
    <scope>NUCLEOTIDE SEQUENCE [LARGE SCALE GENOMIC DNA]</scope>
    <source>
        <strain evidence="1">EAD_L_NR</strain>
    </source>
</reference>
<dbReference type="AlphaFoldDB" id="A0AAV8V955"/>
<evidence type="ECO:0000313" key="1">
    <source>
        <dbReference type="EMBL" id="KAJ8910643.1"/>
    </source>
</evidence>
<proteinExistence type="predicted"/>
<name>A0AAV8V955_9CUCU</name>
<evidence type="ECO:0008006" key="3">
    <source>
        <dbReference type="Google" id="ProtNLM"/>
    </source>
</evidence>
<sequence>MVNVSKTEIVYFCNQSNNRCINLNINNIVMTSIKKLKFLGIYIDESLRWCDHIDHLCKKLNNANYAISNLKNSMPVNAVLNVYYGMVYSHLSYNVLLFGNSTDAERVLITQKRITCLYIKENIHKLVKNVNYHSYATRNLNMWCIPKHRTTKFEASPAYQGIKLFNHLPRKFLLVDYIQFKRNLKQLLLTKAYYSVQEFASDNNLDE</sequence>
<gene>
    <name evidence="1" type="ORF">NQ315_012511</name>
</gene>